<reference evidence="1" key="2">
    <citation type="submission" date="2022-01" db="EMBL/GenBank/DDBJ databases">
        <authorList>
            <person name="Yamashiro T."/>
            <person name="Shiraishi A."/>
            <person name="Satake H."/>
            <person name="Nakayama K."/>
        </authorList>
    </citation>
    <scope>NUCLEOTIDE SEQUENCE</scope>
</reference>
<protein>
    <submittedName>
        <fullName evidence="1">Uncharacterized protein</fullName>
    </submittedName>
</protein>
<reference evidence="1" key="1">
    <citation type="journal article" date="2022" name="Int. J. Mol. Sci.">
        <title>Draft Genome of Tanacetum Coccineum: Genomic Comparison of Closely Related Tanacetum-Family Plants.</title>
        <authorList>
            <person name="Yamashiro T."/>
            <person name="Shiraishi A."/>
            <person name="Nakayama K."/>
            <person name="Satake H."/>
        </authorList>
    </citation>
    <scope>NUCLEOTIDE SEQUENCE</scope>
</reference>
<name>A0ABQ5GLP2_9ASTR</name>
<dbReference type="Proteomes" id="UP001151760">
    <property type="component" value="Unassembled WGS sequence"/>
</dbReference>
<gene>
    <name evidence="1" type="ORF">Tco_1042423</name>
</gene>
<evidence type="ECO:0000313" key="1">
    <source>
        <dbReference type="EMBL" id="GJT75698.1"/>
    </source>
</evidence>
<dbReference type="EMBL" id="BQNB010018554">
    <property type="protein sequence ID" value="GJT75698.1"/>
    <property type="molecule type" value="Genomic_DNA"/>
</dbReference>
<sequence>MVSAVKDPLTFDELIATPIDFSKLDWKNQEGDHCPFDLTKPLPLKGHPGHLTVVVEYIFNNDLEFLKSSDPEKKYTTSITKTKAARYEIVGIEDIVPTL</sequence>
<accession>A0ABQ5GLP2</accession>
<keyword evidence="2" id="KW-1185">Reference proteome</keyword>
<evidence type="ECO:0000313" key="2">
    <source>
        <dbReference type="Proteomes" id="UP001151760"/>
    </source>
</evidence>
<comment type="caution">
    <text evidence="1">The sequence shown here is derived from an EMBL/GenBank/DDBJ whole genome shotgun (WGS) entry which is preliminary data.</text>
</comment>
<proteinExistence type="predicted"/>
<organism evidence="1 2">
    <name type="scientific">Tanacetum coccineum</name>
    <dbReference type="NCBI Taxonomy" id="301880"/>
    <lineage>
        <taxon>Eukaryota</taxon>
        <taxon>Viridiplantae</taxon>
        <taxon>Streptophyta</taxon>
        <taxon>Embryophyta</taxon>
        <taxon>Tracheophyta</taxon>
        <taxon>Spermatophyta</taxon>
        <taxon>Magnoliopsida</taxon>
        <taxon>eudicotyledons</taxon>
        <taxon>Gunneridae</taxon>
        <taxon>Pentapetalae</taxon>
        <taxon>asterids</taxon>
        <taxon>campanulids</taxon>
        <taxon>Asterales</taxon>
        <taxon>Asteraceae</taxon>
        <taxon>Asteroideae</taxon>
        <taxon>Anthemideae</taxon>
        <taxon>Anthemidinae</taxon>
        <taxon>Tanacetum</taxon>
    </lineage>
</organism>